<sequence length="291" mass="33086">MVVSMTGYGRSKTESSLVAVTVEVKTVNHRFIEYSIRMPRELLKLEDKIKKKLGEKIFRGRAEVFVTIEGEGIVSRKLHIDWKLLDQYYQYITKIKEQFGLDGKILIADMISREGVLTLEEQESSNGELESLVLQAADEAAAQLRKMREAEGAALERDVSVHLMKLTERTGRLAGLSPAVVSQYRARLEKRIEEFESGQFDESRLLAEVALFADKADINEELARLNSHIKQFAETLLLEEPIGRKLDFLVQEMNREVNTIGSKANDAAIAKEVVEMKSLLEKMKEQIQNIE</sequence>
<dbReference type="Proteomes" id="UP000234951">
    <property type="component" value="Unassembled WGS sequence"/>
</dbReference>
<name>A0A2N5GNS7_9BACI</name>
<dbReference type="PANTHER" id="PTHR30636">
    <property type="entry name" value="UPF0701 PROTEIN YICC"/>
    <property type="match status" value="1"/>
</dbReference>
<comment type="cofactor">
    <cofactor evidence="1">
        <name>a divalent metal cation</name>
        <dbReference type="ChEBI" id="CHEBI:60240"/>
    </cofactor>
</comment>
<dbReference type="GO" id="GO:0016787">
    <property type="term" value="F:hydrolase activity"/>
    <property type="evidence" value="ECO:0007669"/>
    <property type="project" value="UniProtKB-KW"/>
</dbReference>
<keyword evidence="2" id="KW-0540">Nuclease</keyword>
<dbReference type="Pfam" id="PF03755">
    <property type="entry name" value="YicC-like_N"/>
    <property type="match status" value="1"/>
</dbReference>
<evidence type="ECO:0000313" key="10">
    <source>
        <dbReference type="Proteomes" id="UP000234951"/>
    </source>
</evidence>
<evidence type="ECO:0000256" key="2">
    <source>
        <dbReference type="ARBA" id="ARBA00022722"/>
    </source>
</evidence>
<organism evidence="8 10">
    <name type="scientific">Bacillus canaveralius</name>
    <dbReference type="NCBI Taxonomy" id="1403243"/>
    <lineage>
        <taxon>Bacteria</taxon>
        <taxon>Bacillati</taxon>
        <taxon>Bacillota</taxon>
        <taxon>Bacilli</taxon>
        <taxon>Bacillales</taxon>
        <taxon>Bacillaceae</taxon>
        <taxon>Bacillus</taxon>
    </lineage>
</organism>
<feature type="domain" description="Endoribonuclease YicC-like C-terminal" evidence="7">
    <location>
        <begin position="177"/>
        <end position="291"/>
    </location>
</feature>
<keyword evidence="3" id="KW-0255">Endonuclease</keyword>
<evidence type="ECO:0000313" key="9">
    <source>
        <dbReference type="EMBL" id="PLR96200.1"/>
    </source>
</evidence>
<evidence type="ECO:0000259" key="6">
    <source>
        <dbReference type="Pfam" id="PF03755"/>
    </source>
</evidence>
<evidence type="ECO:0000256" key="1">
    <source>
        <dbReference type="ARBA" id="ARBA00001968"/>
    </source>
</evidence>
<evidence type="ECO:0000256" key="4">
    <source>
        <dbReference type="ARBA" id="ARBA00022801"/>
    </source>
</evidence>
<evidence type="ECO:0000256" key="3">
    <source>
        <dbReference type="ARBA" id="ARBA00022759"/>
    </source>
</evidence>
<reference evidence="9 11" key="2">
    <citation type="submission" date="2017-12" db="EMBL/GenBank/DDBJ databases">
        <title>Comparative Functional Genomics of Dry Heat Resistant strains isolated from the Viking Spacecraft.</title>
        <authorList>
            <person name="Seuylemezian A."/>
            <person name="Cooper K."/>
            <person name="Vaishampayan P."/>
        </authorList>
    </citation>
    <scope>NUCLEOTIDE SEQUENCE [LARGE SCALE GENOMIC DNA]</scope>
    <source>
        <strain evidence="9 11">ATCC 29669</strain>
    </source>
</reference>
<protein>
    <submittedName>
        <fullName evidence="8">YicC family protein</fullName>
    </submittedName>
</protein>
<dbReference type="AlphaFoldDB" id="A0A2N5GNS7"/>
<dbReference type="EMBL" id="PGVA01000014">
    <property type="protein sequence ID" value="PLR84154.1"/>
    <property type="molecule type" value="Genomic_DNA"/>
</dbReference>
<keyword evidence="4" id="KW-0378">Hydrolase</keyword>
<dbReference type="InterPro" id="IPR005229">
    <property type="entry name" value="YicC/YloC-like"/>
</dbReference>
<dbReference type="GO" id="GO:0004521">
    <property type="term" value="F:RNA endonuclease activity"/>
    <property type="evidence" value="ECO:0007669"/>
    <property type="project" value="InterPro"/>
</dbReference>
<feature type="domain" description="Endoribonuclease YicC-like N-terminal" evidence="6">
    <location>
        <begin position="3"/>
        <end position="156"/>
    </location>
</feature>
<dbReference type="PANTHER" id="PTHR30636:SF3">
    <property type="entry name" value="UPF0701 PROTEIN YICC"/>
    <property type="match status" value="1"/>
</dbReference>
<dbReference type="Proteomes" id="UP000235114">
    <property type="component" value="Unassembled WGS sequence"/>
</dbReference>
<evidence type="ECO:0000259" key="7">
    <source>
        <dbReference type="Pfam" id="PF08340"/>
    </source>
</evidence>
<dbReference type="InterPro" id="IPR013527">
    <property type="entry name" value="YicC-like_N"/>
</dbReference>
<evidence type="ECO:0000256" key="5">
    <source>
        <dbReference type="ARBA" id="ARBA00035648"/>
    </source>
</evidence>
<evidence type="ECO:0000313" key="8">
    <source>
        <dbReference type="EMBL" id="PLR84154.1"/>
    </source>
</evidence>
<dbReference type="InterPro" id="IPR013551">
    <property type="entry name" value="YicC-like_C"/>
</dbReference>
<proteinExistence type="inferred from homology"/>
<dbReference type="EMBL" id="PGVD01000033">
    <property type="protein sequence ID" value="PLR96200.1"/>
    <property type="molecule type" value="Genomic_DNA"/>
</dbReference>
<gene>
    <name evidence="8" type="ORF">CU635_07560</name>
    <name evidence="9" type="ORF">CVD25_12445</name>
</gene>
<dbReference type="Pfam" id="PF08340">
    <property type="entry name" value="YicC-like_C"/>
    <property type="match status" value="1"/>
</dbReference>
<dbReference type="NCBIfam" id="TIGR00255">
    <property type="entry name" value="YicC/YloC family endoribonuclease"/>
    <property type="match status" value="1"/>
</dbReference>
<dbReference type="OrthoDB" id="9771229at2"/>
<evidence type="ECO:0000313" key="11">
    <source>
        <dbReference type="Proteomes" id="UP000235114"/>
    </source>
</evidence>
<comment type="caution">
    <text evidence="8">The sequence shown here is derived from an EMBL/GenBank/DDBJ whole genome shotgun (WGS) entry which is preliminary data.</text>
</comment>
<reference evidence="8 10" key="1">
    <citation type="submission" date="2017-11" db="EMBL/GenBank/DDBJ databases">
        <title>Comparitive Functional Genomics of Dry Heat Resistant strains isolated from the Viking Spacecraft.</title>
        <authorList>
            <person name="Seuylemezian A."/>
            <person name="Cooper K."/>
            <person name="Vaishampayan P."/>
        </authorList>
    </citation>
    <scope>NUCLEOTIDE SEQUENCE [LARGE SCALE GENOMIC DNA]</scope>
    <source>
        <strain evidence="8 10">M4.6</strain>
    </source>
</reference>
<comment type="similarity">
    <text evidence="5">Belongs to the YicC/YloC family.</text>
</comment>
<keyword evidence="11" id="KW-1185">Reference proteome</keyword>
<dbReference type="RefSeq" id="WP_101576562.1">
    <property type="nucleotide sequence ID" value="NZ_PGVA01000014.1"/>
</dbReference>
<accession>A0A2N5GNS7</accession>